<dbReference type="SUPFAM" id="SSF56349">
    <property type="entry name" value="DNA breaking-rejoining enzymes"/>
    <property type="match status" value="1"/>
</dbReference>
<dbReference type="InterPro" id="IPR044068">
    <property type="entry name" value="CB"/>
</dbReference>
<organism evidence="9 10">
    <name type="scientific">Enhygromyxa salina</name>
    <dbReference type="NCBI Taxonomy" id="215803"/>
    <lineage>
        <taxon>Bacteria</taxon>
        <taxon>Pseudomonadati</taxon>
        <taxon>Myxococcota</taxon>
        <taxon>Polyangia</taxon>
        <taxon>Nannocystales</taxon>
        <taxon>Nannocystaceae</taxon>
        <taxon>Enhygromyxa</taxon>
    </lineage>
</organism>
<dbReference type="CDD" id="cd01189">
    <property type="entry name" value="INT_ICEBs1_C_like"/>
    <property type="match status" value="1"/>
</dbReference>
<dbReference type="GO" id="GO:0015074">
    <property type="term" value="P:DNA integration"/>
    <property type="evidence" value="ECO:0007669"/>
    <property type="project" value="UniProtKB-KW"/>
</dbReference>
<evidence type="ECO:0000259" key="8">
    <source>
        <dbReference type="PROSITE" id="PS51900"/>
    </source>
</evidence>
<protein>
    <submittedName>
        <fullName evidence="9">Tyrosine recombinase XerD</fullName>
    </submittedName>
</protein>
<dbReference type="InterPro" id="IPR002104">
    <property type="entry name" value="Integrase_catalytic"/>
</dbReference>
<dbReference type="InterPro" id="IPR013762">
    <property type="entry name" value="Integrase-like_cat_sf"/>
</dbReference>
<feature type="domain" description="Tyr recombinase" evidence="7">
    <location>
        <begin position="179"/>
        <end position="365"/>
    </location>
</feature>
<evidence type="ECO:0000256" key="1">
    <source>
        <dbReference type="ARBA" id="ARBA00008857"/>
    </source>
</evidence>
<evidence type="ECO:0000313" key="9">
    <source>
        <dbReference type="EMBL" id="PRQ05118.1"/>
    </source>
</evidence>
<accession>A0A2S9YJ29</accession>
<comment type="caution">
    <text evidence="9">The sequence shown here is derived from an EMBL/GenBank/DDBJ whole genome shotgun (WGS) entry which is preliminary data.</text>
</comment>
<dbReference type="InterPro" id="IPR010998">
    <property type="entry name" value="Integrase_recombinase_N"/>
</dbReference>
<gene>
    <name evidence="9" type="primary">xerD_2</name>
    <name evidence="9" type="ORF">ENSA7_47470</name>
</gene>
<evidence type="ECO:0000256" key="5">
    <source>
        <dbReference type="PROSITE-ProRule" id="PRU01248"/>
    </source>
</evidence>
<dbReference type="Gene3D" id="1.10.443.10">
    <property type="entry name" value="Intergrase catalytic core"/>
    <property type="match status" value="1"/>
</dbReference>
<comment type="similarity">
    <text evidence="1">Belongs to the 'phage' integrase family.</text>
</comment>
<evidence type="ECO:0000256" key="4">
    <source>
        <dbReference type="ARBA" id="ARBA00023172"/>
    </source>
</evidence>
<dbReference type="InterPro" id="IPR050090">
    <property type="entry name" value="Tyrosine_recombinase_XerCD"/>
</dbReference>
<evidence type="ECO:0000256" key="2">
    <source>
        <dbReference type="ARBA" id="ARBA00022908"/>
    </source>
</evidence>
<dbReference type="PROSITE" id="PS51898">
    <property type="entry name" value="TYR_RECOMBINASE"/>
    <property type="match status" value="1"/>
</dbReference>
<dbReference type="InterPro" id="IPR011010">
    <property type="entry name" value="DNA_brk_join_enz"/>
</dbReference>
<dbReference type="Pfam" id="PF00589">
    <property type="entry name" value="Phage_integrase"/>
    <property type="match status" value="1"/>
</dbReference>
<keyword evidence="3 5" id="KW-0238">DNA-binding</keyword>
<feature type="region of interest" description="Disordered" evidence="6">
    <location>
        <begin position="371"/>
        <end position="395"/>
    </location>
</feature>
<evidence type="ECO:0000313" key="10">
    <source>
        <dbReference type="Proteomes" id="UP000238823"/>
    </source>
</evidence>
<name>A0A2S9YJ29_9BACT</name>
<sequence>MSTRKRQWRDKQGRLQTRWMIHVEHTWPDGRKQTIRKVAPAQTKRDAEQYEREVRKQLASGTWKEHANKQTPTLEGFAEEFLAYQATLNKPTELAAKQMILRVHLLPAFGNRRLDQIDERMIDAYKVVKLEQPSVRGKPLNPKTINHHLKLLGRMFRVARKWKLISEVPEIGLLKLRKPDFDFLDFDEAEALIAGAAKHSNEWHPFVVVAMRTGLRIGELVALRWREDIDLERGRLRVQRSYNKLNGFMSTKNDKIRELPLTWDAIEALKIQRERVDGELVFPGSDGEVLQGETTNNALEKITEAIDMRRIHNHLLRHSFASQAVMRGIPMRQVQEWLGHGSIVVTMRYAHLAHGIGDDLIRRLAPVRDAAQLQHKSGPQERPISKSVPHTPVRG</sequence>
<dbReference type="OrthoDB" id="9789256at2"/>
<dbReference type="GO" id="GO:0003677">
    <property type="term" value="F:DNA binding"/>
    <property type="evidence" value="ECO:0007669"/>
    <property type="project" value="UniProtKB-UniRule"/>
</dbReference>
<dbReference type="Gene3D" id="1.10.150.130">
    <property type="match status" value="1"/>
</dbReference>
<evidence type="ECO:0000256" key="3">
    <source>
        <dbReference type="ARBA" id="ARBA00023125"/>
    </source>
</evidence>
<dbReference type="EMBL" id="PVNL01000097">
    <property type="protein sequence ID" value="PRQ05118.1"/>
    <property type="molecule type" value="Genomic_DNA"/>
</dbReference>
<proteinExistence type="inferred from homology"/>
<dbReference type="Proteomes" id="UP000238823">
    <property type="component" value="Unassembled WGS sequence"/>
</dbReference>
<feature type="domain" description="Core-binding (CB)" evidence="8">
    <location>
        <begin position="72"/>
        <end position="160"/>
    </location>
</feature>
<dbReference type="PROSITE" id="PS51900">
    <property type="entry name" value="CB"/>
    <property type="match status" value="1"/>
</dbReference>
<reference evidence="9 10" key="1">
    <citation type="submission" date="2018-03" db="EMBL/GenBank/DDBJ databases">
        <title>Draft Genome Sequences of the Obligatory Marine Myxobacteria Enhygromyxa salina SWB007.</title>
        <authorList>
            <person name="Poehlein A."/>
            <person name="Moghaddam J.A."/>
            <person name="Harms H."/>
            <person name="Alanjari M."/>
            <person name="Koenig G.M."/>
            <person name="Daniel R."/>
            <person name="Schaeberle T.F."/>
        </authorList>
    </citation>
    <scope>NUCLEOTIDE SEQUENCE [LARGE SCALE GENOMIC DNA]</scope>
    <source>
        <strain evidence="9 10">SWB007</strain>
    </source>
</reference>
<dbReference type="PANTHER" id="PTHR30349">
    <property type="entry name" value="PHAGE INTEGRASE-RELATED"/>
    <property type="match status" value="1"/>
</dbReference>
<dbReference type="AlphaFoldDB" id="A0A2S9YJ29"/>
<evidence type="ECO:0000259" key="7">
    <source>
        <dbReference type="PROSITE" id="PS51898"/>
    </source>
</evidence>
<keyword evidence="4" id="KW-0233">DNA recombination</keyword>
<dbReference type="GO" id="GO:0006310">
    <property type="term" value="P:DNA recombination"/>
    <property type="evidence" value="ECO:0007669"/>
    <property type="project" value="UniProtKB-KW"/>
</dbReference>
<keyword evidence="2" id="KW-0229">DNA integration</keyword>
<dbReference type="PANTHER" id="PTHR30349:SF64">
    <property type="entry name" value="PROPHAGE INTEGRASE INTD-RELATED"/>
    <property type="match status" value="1"/>
</dbReference>
<evidence type="ECO:0000256" key="6">
    <source>
        <dbReference type="SAM" id="MobiDB-lite"/>
    </source>
</evidence>